<dbReference type="InterPro" id="IPR048868">
    <property type="entry name" value="OGG-like_put"/>
</dbReference>
<dbReference type="EMBL" id="FNNO01000002">
    <property type="protein sequence ID" value="SDW41387.1"/>
    <property type="molecule type" value="Genomic_DNA"/>
</dbReference>
<organism evidence="1 2">
    <name type="scientific">Hydrobacter penzbergensis</name>
    <dbReference type="NCBI Taxonomy" id="1235997"/>
    <lineage>
        <taxon>Bacteria</taxon>
        <taxon>Pseudomonadati</taxon>
        <taxon>Bacteroidota</taxon>
        <taxon>Chitinophagia</taxon>
        <taxon>Chitinophagales</taxon>
        <taxon>Chitinophagaceae</taxon>
        <taxon>Hydrobacter</taxon>
    </lineage>
</organism>
<dbReference type="Proteomes" id="UP000198711">
    <property type="component" value="Unassembled WGS sequence"/>
</dbReference>
<sequence length="216" mass="25095">MELTAYKDLIKQIPYREHSFETKKEVWEGYQHNGHFGQFYNETFNTDPTITISRGDVFNIASKDATSGIFSTILWGYPKGYTRGNNMDILFPLFLEQVEYLSNLLSTKKHITTGEMEQVLKTCKGIGLSTLSKLLYFFNVKLESHGCLIFDTRIIGVLNNNQFTEFNSLVNIREHNKERFYPDYLKICAELSAKHGYKPDQLELFLFLFGNNLKNQ</sequence>
<reference evidence="1 2" key="1">
    <citation type="submission" date="2016-10" db="EMBL/GenBank/DDBJ databases">
        <authorList>
            <person name="Varghese N."/>
            <person name="Submissions S."/>
        </authorList>
    </citation>
    <scope>NUCLEOTIDE SEQUENCE [LARGE SCALE GENOMIC DNA]</scope>
    <source>
        <strain evidence="1 2">DSM 25353</strain>
    </source>
</reference>
<dbReference type="RefSeq" id="WP_092722410.1">
    <property type="nucleotide sequence ID" value="NZ_FNNO01000002.1"/>
</dbReference>
<evidence type="ECO:0000313" key="2">
    <source>
        <dbReference type="Proteomes" id="UP000198711"/>
    </source>
</evidence>
<gene>
    <name evidence="1" type="ORF">SAMN05444410_102243</name>
</gene>
<dbReference type="AlphaFoldDB" id="A0A8X8IDY4"/>
<dbReference type="Pfam" id="PF21790">
    <property type="entry name" value="OGG"/>
    <property type="match status" value="1"/>
</dbReference>
<name>A0A8X8IDY4_9BACT</name>
<protein>
    <submittedName>
        <fullName evidence="1">Uncharacterized protein</fullName>
    </submittedName>
</protein>
<proteinExistence type="predicted"/>
<keyword evidence="2" id="KW-1185">Reference proteome</keyword>
<evidence type="ECO:0000313" key="1">
    <source>
        <dbReference type="EMBL" id="SDW41387.1"/>
    </source>
</evidence>
<accession>A0A8X8IDY4</accession>
<comment type="caution">
    <text evidence="1">The sequence shown here is derived from an EMBL/GenBank/DDBJ whole genome shotgun (WGS) entry which is preliminary data.</text>
</comment>